<sequence>MSDKMEKDVAVLLVAVEGLRVREKKYRERIEWIEGRLAVVERRLHNVESLEHQIEDQSLWKIRPEEI</sequence>
<dbReference type="RefSeq" id="WP_133292954.1">
    <property type="nucleotide sequence ID" value="NZ_SMSJ01000143.1"/>
</dbReference>
<name>A0A4R5Q6Z1_9PROT</name>
<gene>
    <name evidence="1" type="ORF">E2C06_33830</name>
</gene>
<organism evidence="1 2">
    <name type="scientific">Dankookia rubra</name>
    <dbReference type="NCBI Taxonomy" id="1442381"/>
    <lineage>
        <taxon>Bacteria</taxon>
        <taxon>Pseudomonadati</taxon>
        <taxon>Pseudomonadota</taxon>
        <taxon>Alphaproteobacteria</taxon>
        <taxon>Acetobacterales</taxon>
        <taxon>Roseomonadaceae</taxon>
        <taxon>Dankookia</taxon>
    </lineage>
</organism>
<comment type="caution">
    <text evidence="1">The sequence shown here is derived from an EMBL/GenBank/DDBJ whole genome shotgun (WGS) entry which is preliminary data.</text>
</comment>
<evidence type="ECO:0000313" key="1">
    <source>
        <dbReference type="EMBL" id="TDH58208.1"/>
    </source>
</evidence>
<proteinExistence type="predicted"/>
<evidence type="ECO:0000313" key="2">
    <source>
        <dbReference type="Proteomes" id="UP000295096"/>
    </source>
</evidence>
<keyword evidence="2" id="KW-1185">Reference proteome</keyword>
<accession>A0A4R5Q6Z1</accession>
<dbReference type="EMBL" id="SMSJ01000143">
    <property type="protein sequence ID" value="TDH58208.1"/>
    <property type="molecule type" value="Genomic_DNA"/>
</dbReference>
<dbReference type="Proteomes" id="UP000295096">
    <property type="component" value="Unassembled WGS sequence"/>
</dbReference>
<reference evidence="1 2" key="1">
    <citation type="journal article" date="2016" name="J. Microbiol.">
        <title>Dankookia rubra gen. nov., sp. nov., an alphaproteobacterium isolated from sediment of a shallow stream.</title>
        <authorList>
            <person name="Kim W.H."/>
            <person name="Kim D.H."/>
            <person name="Kang K."/>
            <person name="Ahn T.Y."/>
        </authorList>
    </citation>
    <scope>NUCLEOTIDE SEQUENCE [LARGE SCALE GENOMIC DNA]</scope>
    <source>
        <strain evidence="1 2">JCM30602</strain>
    </source>
</reference>
<dbReference type="AlphaFoldDB" id="A0A4R5Q6Z1"/>
<protein>
    <submittedName>
        <fullName evidence="1">Uncharacterized protein</fullName>
    </submittedName>
</protein>